<keyword evidence="4" id="KW-0109">Calcium transport</keyword>
<evidence type="ECO:0000256" key="10">
    <source>
        <dbReference type="ARBA" id="ARBA00023065"/>
    </source>
</evidence>
<evidence type="ECO:0000256" key="11">
    <source>
        <dbReference type="ARBA" id="ARBA00023128"/>
    </source>
</evidence>
<protein>
    <submittedName>
        <fullName evidence="16">Cbara1 protein</fullName>
    </submittedName>
</protein>
<keyword evidence="8" id="KW-0106">Calcium</keyword>
<evidence type="ECO:0000256" key="6">
    <source>
        <dbReference type="ARBA" id="ARBA00022737"/>
    </source>
</evidence>
<accession>A0A0D2X184</accession>
<dbReference type="GO" id="GO:0051560">
    <property type="term" value="P:mitochondrial calcium ion homeostasis"/>
    <property type="evidence" value="ECO:0007669"/>
    <property type="project" value="TreeGrafter"/>
</dbReference>
<dbReference type="Pfam" id="PF13202">
    <property type="entry name" value="EF-hand_5"/>
    <property type="match status" value="1"/>
</dbReference>
<dbReference type="RefSeq" id="XP_004364554.1">
    <property type="nucleotide sequence ID" value="XM_004364497.2"/>
</dbReference>
<dbReference type="PANTHER" id="PTHR12294:SF1">
    <property type="entry name" value="CALCIUM UPTAKE PROTEIN 1, MITOCHONDRIAL"/>
    <property type="match status" value="1"/>
</dbReference>
<dbReference type="InterPro" id="IPR039800">
    <property type="entry name" value="MICU1/2/3"/>
</dbReference>
<keyword evidence="10" id="KW-0406">Ion transport</keyword>
<feature type="domain" description="EF-hand" evidence="15">
    <location>
        <begin position="215"/>
        <end position="250"/>
    </location>
</feature>
<dbReference type="OMA" id="YPEYMFF"/>
<dbReference type="PhylomeDB" id="A0A0D2X184"/>
<dbReference type="PROSITE" id="PS00018">
    <property type="entry name" value="EF_HAND_1"/>
    <property type="match status" value="2"/>
</dbReference>
<dbReference type="CDD" id="cd15900">
    <property type="entry name" value="EFh_MICU"/>
    <property type="match status" value="1"/>
</dbReference>
<dbReference type="GO" id="GO:1990246">
    <property type="term" value="C:uniplex complex"/>
    <property type="evidence" value="ECO:0007669"/>
    <property type="project" value="TreeGrafter"/>
</dbReference>
<dbReference type="PROSITE" id="PS50222">
    <property type="entry name" value="EF_HAND_2"/>
    <property type="match status" value="2"/>
</dbReference>
<evidence type="ECO:0000256" key="14">
    <source>
        <dbReference type="SAM" id="MobiDB-lite"/>
    </source>
</evidence>
<dbReference type="Gene3D" id="1.10.238.10">
    <property type="entry name" value="EF-hand"/>
    <property type="match status" value="2"/>
</dbReference>
<evidence type="ECO:0000256" key="7">
    <source>
        <dbReference type="ARBA" id="ARBA00022792"/>
    </source>
</evidence>
<evidence type="ECO:0000256" key="9">
    <source>
        <dbReference type="ARBA" id="ARBA00022946"/>
    </source>
</evidence>
<keyword evidence="3" id="KW-0813">Transport</keyword>
<feature type="domain" description="EF-hand" evidence="15">
    <location>
        <begin position="412"/>
        <end position="447"/>
    </location>
</feature>
<evidence type="ECO:0000256" key="5">
    <source>
        <dbReference type="ARBA" id="ARBA00022723"/>
    </source>
</evidence>
<keyword evidence="12" id="KW-0472">Membrane</keyword>
<dbReference type="eggNOG" id="KOG2643">
    <property type="taxonomic scope" value="Eukaryota"/>
</dbReference>
<keyword evidence="5" id="KW-0479">Metal-binding</keyword>
<dbReference type="GO" id="GO:0005509">
    <property type="term" value="F:calcium ion binding"/>
    <property type="evidence" value="ECO:0007669"/>
    <property type="project" value="InterPro"/>
</dbReference>
<dbReference type="InterPro" id="IPR011992">
    <property type="entry name" value="EF-hand-dom_pair"/>
</dbReference>
<evidence type="ECO:0000256" key="2">
    <source>
        <dbReference type="ARBA" id="ARBA00004569"/>
    </source>
</evidence>
<dbReference type="InterPro" id="IPR002048">
    <property type="entry name" value="EF_hand_dom"/>
</dbReference>
<comment type="similarity">
    <text evidence="13">Belongs to the MICU1 family. MICU1 subfamily.</text>
</comment>
<reference evidence="17" key="1">
    <citation type="submission" date="2011-02" db="EMBL/GenBank/DDBJ databases">
        <title>The Genome Sequence of Capsaspora owczarzaki ATCC 30864.</title>
        <authorList>
            <person name="Russ C."/>
            <person name="Cuomo C."/>
            <person name="Burger G."/>
            <person name="Gray M.W."/>
            <person name="Holland P.W.H."/>
            <person name="King N."/>
            <person name="Lang F.B.F."/>
            <person name="Roger A.J."/>
            <person name="Ruiz-Trillo I."/>
            <person name="Young S.K."/>
            <person name="Zeng Q."/>
            <person name="Gargeya S."/>
            <person name="Alvarado L."/>
            <person name="Berlin A."/>
            <person name="Chapman S.B."/>
            <person name="Chen Z."/>
            <person name="Freedman E."/>
            <person name="Gellesch M."/>
            <person name="Goldberg J."/>
            <person name="Griggs A."/>
            <person name="Gujja S."/>
            <person name="Heilman E."/>
            <person name="Heiman D."/>
            <person name="Howarth C."/>
            <person name="Mehta T."/>
            <person name="Neiman D."/>
            <person name="Pearson M."/>
            <person name="Roberts A."/>
            <person name="Saif S."/>
            <person name="Shea T."/>
            <person name="Shenoy N."/>
            <person name="Sisk P."/>
            <person name="Stolte C."/>
            <person name="Sykes S."/>
            <person name="White J."/>
            <person name="Yandava C."/>
            <person name="Haas B."/>
            <person name="Nusbaum C."/>
            <person name="Birren B."/>
        </authorList>
    </citation>
    <scope>NUCLEOTIDE SEQUENCE</scope>
    <source>
        <strain evidence="17">ATCC 30864</strain>
    </source>
</reference>
<dbReference type="Pfam" id="PF13833">
    <property type="entry name" value="EF-hand_8"/>
    <property type="match status" value="1"/>
</dbReference>
<evidence type="ECO:0000256" key="12">
    <source>
        <dbReference type="ARBA" id="ARBA00023136"/>
    </source>
</evidence>
<feature type="compositionally biased region" description="Low complexity" evidence="14">
    <location>
        <begin position="262"/>
        <end position="277"/>
    </location>
</feature>
<keyword evidence="17" id="KW-1185">Reference proteome</keyword>
<keyword evidence="11" id="KW-0496">Mitochondrion</keyword>
<evidence type="ECO:0000313" key="17">
    <source>
        <dbReference type="Proteomes" id="UP000008743"/>
    </source>
</evidence>
<dbReference type="InParanoid" id="A0A0D2X184"/>
<evidence type="ECO:0000256" key="3">
    <source>
        <dbReference type="ARBA" id="ARBA00022448"/>
    </source>
</evidence>
<dbReference type="SMR" id="A0A0D2X184"/>
<dbReference type="OrthoDB" id="10056860at2759"/>
<evidence type="ECO:0000256" key="1">
    <source>
        <dbReference type="ARBA" id="ARBA00004273"/>
    </source>
</evidence>
<dbReference type="AlphaFoldDB" id="A0A0D2X184"/>
<proteinExistence type="inferred from homology"/>
<evidence type="ECO:0000259" key="15">
    <source>
        <dbReference type="PROSITE" id="PS50222"/>
    </source>
</evidence>
<comment type="subcellular location">
    <subcellularLocation>
        <location evidence="1">Mitochondrion inner membrane</location>
    </subcellularLocation>
    <subcellularLocation>
        <location evidence="2">Mitochondrion intermembrane space</location>
    </subcellularLocation>
</comment>
<evidence type="ECO:0000256" key="4">
    <source>
        <dbReference type="ARBA" id="ARBA00022568"/>
    </source>
</evidence>
<name>A0A0D2X184_CAPO3</name>
<dbReference type="EMBL" id="KE346361">
    <property type="protein sequence ID" value="KJE90364.1"/>
    <property type="molecule type" value="Genomic_DNA"/>
</dbReference>
<dbReference type="STRING" id="595528.A0A0D2X184"/>
<keyword evidence="6" id="KW-0677">Repeat</keyword>
<dbReference type="SMART" id="SM00054">
    <property type="entry name" value="EFh"/>
    <property type="match status" value="2"/>
</dbReference>
<sequence>MLQRSALRSALTVAVAAAEAAAPSATAACVARRACLSTSAPAAAASTLSAGSQRGWSSSSSSSSSSAYATGAAVAAALALLVTSNELANAAGNEDAAAAASDATAKKKKGFKESIVTRYENRLRQYSNPDKIFRYFATKELDGEVYMTPADFIRSVIPGEMQPQDLGLDQFEKVDVESFEKKMASFSGGKNFFALGNAGLLSFSEYIFLLTILSTPERRFEIAFRMFDLDGNGTVDLTEFQQVQSVIRRQFSGRSKDRASKQAKNSASDSSDNSQASGTISRSPLLLHFFGKDGSKLLTYAAFKSFVHDLQSEINKIEFQSYSRNEQTISEVAFAELLLSYADLKDEEDFVLRAKSREGQKPVTFKQFQAFNNFLKNIDDVEMALGMYTAAGASITKDDFKRAAKAVANVDLDNHIVDTVFNLFDKDGDGKLSNREFVAVMKKRASRGLDQHRDLGVVRGFKGLLICAKDKMKNMD</sequence>
<keyword evidence="7" id="KW-0999">Mitochondrion inner membrane</keyword>
<dbReference type="PANTHER" id="PTHR12294">
    <property type="entry name" value="EF HAND DOMAIN FAMILY A1,A2-RELATED"/>
    <property type="match status" value="1"/>
</dbReference>
<dbReference type="GO" id="GO:0005758">
    <property type="term" value="C:mitochondrial intermembrane space"/>
    <property type="evidence" value="ECO:0007669"/>
    <property type="project" value="UniProtKB-SubCell"/>
</dbReference>
<evidence type="ECO:0000313" key="16">
    <source>
        <dbReference type="EMBL" id="KJE90364.1"/>
    </source>
</evidence>
<evidence type="ECO:0000256" key="13">
    <source>
        <dbReference type="ARBA" id="ARBA00038333"/>
    </source>
</evidence>
<feature type="region of interest" description="Disordered" evidence="14">
    <location>
        <begin position="251"/>
        <end position="279"/>
    </location>
</feature>
<dbReference type="Proteomes" id="UP000008743">
    <property type="component" value="Unassembled WGS sequence"/>
</dbReference>
<dbReference type="GO" id="GO:0036444">
    <property type="term" value="P:calcium import into the mitochondrion"/>
    <property type="evidence" value="ECO:0007669"/>
    <property type="project" value="TreeGrafter"/>
</dbReference>
<organism evidence="16 17">
    <name type="scientific">Capsaspora owczarzaki (strain ATCC 30864)</name>
    <dbReference type="NCBI Taxonomy" id="595528"/>
    <lineage>
        <taxon>Eukaryota</taxon>
        <taxon>Filasterea</taxon>
        <taxon>Capsaspora</taxon>
    </lineage>
</organism>
<keyword evidence="9" id="KW-0809">Transit peptide</keyword>
<evidence type="ECO:0000256" key="8">
    <source>
        <dbReference type="ARBA" id="ARBA00022837"/>
    </source>
</evidence>
<dbReference type="SUPFAM" id="SSF47473">
    <property type="entry name" value="EF-hand"/>
    <property type="match status" value="2"/>
</dbReference>
<gene>
    <name evidence="16" type="ORF">CAOG_001686</name>
</gene>
<dbReference type="InterPro" id="IPR018247">
    <property type="entry name" value="EF_Hand_1_Ca_BS"/>
</dbReference>